<dbReference type="EMBL" id="BK010330">
    <property type="protein sequence ID" value="DAB41458.1"/>
    <property type="molecule type" value="Genomic_DNA"/>
</dbReference>
<protein>
    <submittedName>
        <fullName evidence="8">Glycoside hydrolase</fullName>
    </submittedName>
</protein>
<dbReference type="InterPro" id="IPR037524">
    <property type="entry name" value="PA14/GLEYA"/>
</dbReference>
<dbReference type="SUPFAM" id="SSF51445">
    <property type="entry name" value="(Trans)glycosidases"/>
    <property type="match status" value="1"/>
</dbReference>
<proteinExistence type="inferred from homology"/>
<dbReference type="Gene3D" id="3.90.182.10">
    <property type="entry name" value="Toxin - Anthrax Protective Antigen,domain 1"/>
    <property type="match status" value="1"/>
</dbReference>
<dbReference type="Gene3D" id="3.20.20.80">
    <property type="entry name" value="Glycosidases"/>
    <property type="match status" value="1"/>
</dbReference>
<accession>A0A3G9M6V7</accession>
<evidence type="ECO:0000256" key="1">
    <source>
        <dbReference type="ARBA" id="ARBA00007754"/>
    </source>
</evidence>
<dbReference type="PRINTS" id="PR00739">
    <property type="entry name" value="GLHYDRLASE26"/>
</dbReference>
<organism evidence="8">
    <name type="scientific">Paenibacillus polymyxa</name>
    <name type="common">Bacillus polymyxa</name>
    <dbReference type="NCBI Taxonomy" id="1406"/>
    <lineage>
        <taxon>Bacteria</taxon>
        <taxon>Bacillati</taxon>
        <taxon>Bacillota</taxon>
        <taxon>Bacilli</taxon>
        <taxon>Bacillales</taxon>
        <taxon>Paenibacillaceae</taxon>
        <taxon>Paenibacillus</taxon>
    </lineage>
</organism>
<evidence type="ECO:0000256" key="3">
    <source>
        <dbReference type="ARBA" id="ARBA00023295"/>
    </source>
</evidence>
<dbReference type="GO" id="GO:0006080">
    <property type="term" value="P:substituted mannan metabolic process"/>
    <property type="evidence" value="ECO:0007669"/>
    <property type="project" value="InterPro"/>
</dbReference>
<name>A0A3G9M6V7_PAEPO</name>
<evidence type="ECO:0000256" key="2">
    <source>
        <dbReference type="ARBA" id="ARBA00022801"/>
    </source>
</evidence>
<dbReference type="SUPFAM" id="SSF56988">
    <property type="entry name" value="Anthrax protective antigen"/>
    <property type="match status" value="1"/>
</dbReference>
<dbReference type="SMART" id="SM00758">
    <property type="entry name" value="PA14"/>
    <property type="match status" value="1"/>
</dbReference>
<evidence type="ECO:0000259" key="6">
    <source>
        <dbReference type="PROSITE" id="PS51764"/>
    </source>
</evidence>
<dbReference type="PROSITE" id="PS51820">
    <property type="entry name" value="PA14"/>
    <property type="match status" value="1"/>
</dbReference>
<feature type="active site" description="Proton donor" evidence="4">
    <location>
        <position position="212"/>
    </location>
</feature>
<evidence type="ECO:0000256" key="5">
    <source>
        <dbReference type="SAM" id="MobiDB-lite"/>
    </source>
</evidence>
<keyword evidence="2 4" id="KW-0378">Hydrolase</keyword>
<dbReference type="InterPro" id="IPR022790">
    <property type="entry name" value="GH26_dom"/>
</dbReference>
<dbReference type="PANTHER" id="PTHR40079">
    <property type="entry name" value="MANNAN ENDO-1,4-BETA-MANNOSIDASE E-RELATED"/>
    <property type="match status" value="1"/>
</dbReference>
<comment type="similarity">
    <text evidence="1 4">Belongs to the glycosyl hydrolase 26 family.</text>
</comment>
<gene>
    <name evidence="8" type="primary">pepM</name>
</gene>
<dbReference type="GO" id="GO:0016985">
    <property type="term" value="F:mannan endo-1,4-beta-mannosidase activity"/>
    <property type="evidence" value="ECO:0007669"/>
    <property type="project" value="InterPro"/>
</dbReference>
<evidence type="ECO:0000259" key="7">
    <source>
        <dbReference type="PROSITE" id="PS51820"/>
    </source>
</evidence>
<dbReference type="InterPro" id="IPR011658">
    <property type="entry name" value="PA14_dom"/>
</dbReference>
<dbReference type="AlphaFoldDB" id="A0A3G9M6V7"/>
<evidence type="ECO:0000256" key="4">
    <source>
        <dbReference type="PROSITE-ProRule" id="PRU01100"/>
    </source>
</evidence>
<sequence>MAAWLPKGRAKVRFYFIPLYRLIRHVLPVVMLFSLLPVGFGDSLSVANAASLQPVNSDASTQARELYNYLLNISGKKIVTGQHDYLESPDELSNKVQKISQAYVGLHGYEMGAISGQSDTTEAAQRKNVVDSAIRWSRSGGIVTMTFHEALPGRPLTWANVQAKVSQAEFNKYVTPGTTQYNLLIADLDKVAVSLKQLRDAGVPVLWRPYHEMNGDWFWWGNKTNFNQLWNIMYDRFTNTHQLNNLLWVWSPNAPNSYTVPYTPKYPGDDKVDILAVDIYNNDFKQSHYEGLLGLARNKPIAIGEHGEMPSSEVLQAQPKWVYSMTWGKMLTENNTTNQIQDYMNDSKSLTRDDVKNGLAAIEQPGTDVPTLPDEGQSEPIPAPTPPSVPDVVYVNGLQGEYFNNMNLNGSPALIRTDSKLDYNWRAIAADPKVNADQFSVRWTGKIKPQYSETYTFTTISDDGIRVWVDGKLVIDSWFKQSWTERKGSITLEAGKMVDLKVEYYDEKGDAMARLMWESQHEAKAVIPGNALFLP</sequence>
<dbReference type="PROSITE" id="PS51764">
    <property type="entry name" value="GH26"/>
    <property type="match status" value="1"/>
</dbReference>
<dbReference type="SMR" id="A0A3G9M6V7"/>
<dbReference type="InterPro" id="IPR017853">
    <property type="entry name" value="GH"/>
</dbReference>
<feature type="region of interest" description="Disordered" evidence="5">
    <location>
        <begin position="364"/>
        <end position="388"/>
    </location>
</feature>
<reference evidence="8" key="1">
    <citation type="journal article" date="2017" name="Synth Biol (Oxf)">
        <title>Tailor-made exopolysaccharides--CRISPR-Cas9 mediated genome editing in Paenibacillus polymyxa.</title>
        <authorList>
            <person name="Ruetering M."/>
            <person name="Cress B.F."/>
            <person name="Schilling M."/>
            <person name="Ruehmann B."/>
            <person name="Koffas M.A.G."/>
            <person name="Sieber V."/>
            <person name="Schmid J."/>
        </authorList>
    </citation>
    <scope>NUCLEOTIDE SEQUENCE</scope>
    <source>
        <strain evidence="8">DSM 365</strain>
    </source>
</reference>
<evidence type="ECO:0000313" key="8">
    <source>
        <dbReference type="EMBL" id="DAB41458.1"/>
    </source>
</evidence>
<dbReference type="PANTHER" id="PTHR40079:SF4">
    <property type="entry name" value="GH26 DOMAIN-CONTAINING PROTEIN-RELATED"/>
    <property type="match status" value="1"/>
</dbReference>
<keyword evidence="3 4" id="KW-0326">Glycosidase</keyword>
<feature type="domain" description="GH26" evidence="6">
    <location>
        <begin position="61"/>
        <end position="353"/>
    </location>
</feature>
<feature type="domain" description="PA14" evidence="7">
    <location>
        <begin position="393"/>
        <end position="531"/>
    </location>
</feature>
<dbReference type="InterPro" id="IPR000805">
    <property type="entry name" value="Glyco_hydro_26"/>
</dbReference>
<dbReference type="Pfam" id="PF07691">
    <property type="entry name" value="PA14"/>
    <property type="match status" value="1"/>
</dbReference>
<dbReference type="Pfam" id="PF02156">
    <property type="entry name" value="Glyco_hydro_26"/>
    <property type="match status" value="1"/>
</dbReference>
<feature type="active site" description="Nucleophile" evidence="4">
    <location>
        <position position="305"/>
    </location>
</feature>